<dbReference type="SMART" id="SM00995">
    <property type="entry name" value="AD"/>
    <property type="match status" value="1"/>
</dbReference>
<dbReference type="PROSITE" id="PS52001">
    <property type="entry name" value="AD"/>
    <property type="match status" value="1"/>
</dbReference>
<dbReference type="InterPro" id="IPR048478">
    <property type="entry name" value="LSM12_LSM"/>
</dbReference>
<dbReference type="InterPro" id="IPR039683">
    <property type="entry name" value="Lsm12-like"/>
</dbReference>
<reference evidence="3 4" key="1">
    <citation type="submission" date="2020-10" db="EMBL/GenBank/DDBJ databases">
        <authorList>
            <person name="Klimov P.B."/>
            <person name="Dyachkov S.M."/>
            <person name="Chetverikov P.E."/>
        </authorList>
    </citation>
    <scope>NUCLEOTIDE SEQUENCE [LARGE SCALE GENOMIC DNA]</scope>
    <source>
        <strain evidence="3">BMOC 18-1129-001#AD2665</strain>
        <tissue evidence="3">Entire mites</tissue>
    </source>
</reference>
<evidence type="ECO:0000256" key="1">
    <source>
        <dbReference type="SAM" id="MobiDB-lite"/>
    </source>
</evidence>
<evidence type="ECO:0000259" key="2">
    <source>
        <dbReference type="PROSITE" id="PS52001"/>
    </source>
</evidence>
<dbReference type="Pfam" id="PF21166">
    <property type="entry name" value="LSM12_LSM"/>
    <property type="match status" value="1"/>
</dbReference>
<keyword evidence="4" id="KW-1185">Reference proteome</keyword>
<comment type="caution">
    <text evidence="3">The sequence shown here is derived from an EMBL/GenBank/DDBJ whole genome shotgun (WGS) entry which is preliminary data.</text>
</comment>
<evidence type="ECO:0000313" key="3">
    <source>
        <dbReference type="EMBL" id="KAG9508669.1"/>
    </source>
</evidence>
<gene>
    <name evidence="3" type="primary">lsm12a</name>
    <name evidence="3" type="ORF">GZH46_02829</name>
</gene>
<dbReference type="InterPro" id="IPR047574">
    <property type="entry name" value="AD"/>
</dbReference>
<accession>A0ABQ7S5H9</accession>
<name>A0ABQ7S5H9_9ACAR</name>
<feature type="non-terminal residue" evidence="3">
    <location>
        <position position="1"/>
    </location>
</feature>
<sequence length="252" mass="28732">FYFYRYSRYLVKYRVLKSALCNSLFGVPQCFIIDVMSKAATKASSSTITSLSNNDFNNYSLDIGQMLQCTTQFGEVYNGELIAIDLSKRLVTLKCPSSKSEMTRHDIHYLLINSLADLTITRQDPAEILSPSIITEKIEERKKTAKEERSKFAELLRLGVSVDGLRLYASLSKTYCGKDDLRWKDHSIVVVNDVEIKPPYKESNCALLKESTCNVGYVQTLVKKFWDDQEKEKEKETQNSKQDTKNSSEAVP</sequence>
<evidence type="ECO:0000313" key="4">
    <source>
        <dbReference type="Proteomes" id="UP000825002"/>
    </source>
</evidence>
<dbReference type="EMBL" id="JAIFTH010001134">
    <property type="protein sequence ID" value="KAG9508669.1"/>
    <property type="molecule type" value="Genomic_DNA"/>
</dbReference>
<feature type="compositionally biased region" description="Basic and acidic residues" evidence="1">
    <location>
        <begin position="229"/>
        <end position="246"/>
    </location>
</feature>
<feature type="region of interest" description="Disordered" evidence="1">
    <location>
        <begin position="229"/>
        <end position="252"/>
    </location>
</feature>
<proteinExistence type="predicted"/>
<organism evidence="3 4">
    <name type="scientific">Fragariocoptes setiger</name>
    <dbReference type="NCBI Taxonomy" id="1670756"/>
    <lineage>
        <taxon>Eukaryota</taxon>
        <taxon>Metazoa</taxon>
        <taxon>Ecdysozoa</taxon>
        <taxon>Arthropoda</taxon>
        <taxon>Chelicerata</taxon>
        <taxon>Arachnida</taxon>
        <taxon>Acari</taxon>
        <taxon>Acariformes</taxon>
        <taxon>Trombidiformes</taxon>
        <taxon>Prostigmata</taxon>
        <taxon>Eupodina</taxon>
        <taxon>Eriophyoidea</taxon>
        <taxon>Phytoptidae</taxon>
        <taxon>Fragariocoptes</taxon>
    </lineage>
</organism>
<feature type="domain" description="AD" evidence="2">
    <location>
        <begin position="131"/>
        <end position="230"/>
    </location>
</feature>
<dbReference type="Pfam" id="PF09793">
    <property type="entry name" value="AD"/>
    <property type="match status" value="1"/>
</dbReference>
<dbReference type="InterPro" id="IPR019181">
    <property type="entry name" value="LSM12_ABD"/>
</dbReference>
<dbReference type="PANTHER" id="PTHR13542">
    <property type="entry name" value="LSM12 HOMOLOG"/>
    <property type="match status" value="1"/>
</dbReference>
<dbReference type="Proteomes" id="UP000825002">
    <property type="component" value="Unassembled WGS sequence"/>
</dbReference>
<protein>
    <submittedName>
        <fullName evidence="3">Protein LSM12-like A</fullName>
    </submittedName>
</protein>